<sequence>MKSNFNFLNRKNNDLLKIKLENKFIPNNEIKIEKVLNQTDNKYKVASIDFSQHFKKDIFKGRISILQKKANIIDLIVQLAVKWENRIPKKTLVTFPFLINLYSHKNFLKPGHIFDGKETIKKNTWNFHEYPPSILTDNSSNFAVGLEFFDQFPWQSNYNLGMHEAISKEGFEKYE</sequence>
<dbReference type="EMBL" id="UINC01013105">
    <property type="protein sequence ID" value="SVA56821.1"/>
    <property type="molecule type" value="Genomic_DNA"/>
</dbReference>
<evidence type="ECO:0000313" key="1">
    <source>
        <dbReference type="EMBL" id="SVA56821.1"/>
    </source>
</evidence>
<feature type="non-terminal residue" evidence="1">
    <location>
        <position position="175"/>
    </location>
</feature>
<protein>
    <submittedName>
        <fullName evidence="1">Uncharacterized protein</fullName>
    </submittedName>
</protein>
<organism evidence="1">
    <name type="scientific">marine metagenome</name>
    <dbReference type="NCBI Taxonomy" id="408172"/>
    <lineage>
        <taxon>unclassified sequences</taxon>
        <taxon>metagenomes</taxon>
        <taxon>ecological metagenomes</taxon>
    </lineage>
</organism>
<reference evidence="1" key="1">
    <citation type="submission" date="2018-05" db="EMBL/GenBank/DDBJ databases">
        <authorList>
            <person name="Lanie J.A."/>
            <person name="Ng W.-L."/>
            <person name="Kazmierczak K.M."/>
            <person name="Andrzejewski T.M."/>
            <person name="Davidsen T.M."/>
            <person name="Wayne K.J."/>
            <person name="Tettelin H."/>
            <person name="Glass J.I."/>
            <person name="Rusch D."/>
            <person name="Podicherti R."/>
            <person name="Tsui H.-C.T."/>
            <person name="Winkler M.E."/>
        </authorList>
    </citation>
    <scope>NUCLEOTIDE SEQUENCE</scope>
</reference>
<dbReference type="AlphaFoldDB" id="A0A381WX34"/>
<name>A0A381WX34_9ZZZZ</name>
<proteinExistence type="predicted"/>
<accession>A0A381WX34</accession>
<gene>
    <name evidence="1" type="ORF">METZ01_LOCUS109675</name>
</gene>